<accession>A0AAE5MS63</accession>
<evidence type="ECO:0000313" key="3">
    <source>
        <dbReference type="Proteomes" id="UP000194219"/>
    </source>
</evidence>
<feature type="signal peptide" evidence="1">
    <location>
        <begin position="1"/>
        <end position="29"/>
    </location>
</feature>
<gene>
    <name evidence="2" type="ORF">BHL83_11545</name>
</gene>
<protein>
    <submittedName>
        <fullName evidence="2">Uncharacterized protein</fullName>
    </submittedName>
</protein>
<evidence type="ECO:0000313" key="2">
    <source>
        <dbReference type="EMBL" id="OTA90688.1"/>
    </source>
</evidence>
<dbReference type="EMBL" id="MIMV01000084">
    <property type="protein sequence ID" value="OTA90688.1"/>
    <property type="molecule type" value="Genomic_DNA"/>
</dbReference>
<keyword evidence="1" id="KW-0732">Signal</keyword>
<name>A0AAE5MS63_LIMRT</name>
<dbReference type="AlphaFoldDB" id="A0AAE5MS63"/>
<proteinExistence type="predicted"/>
<dbReference type="RefSeq" id="WP_143454381.1">
    <property type="nucleotide sequence ID" value="NZ_MIMV01000084.1"/>
</dbReference>
<dbReference type="Proteomes" id="UP000194219">
    <property type="component" value="Unassembled WGS sequence"/>
</dbReference>
<comment type="caution">
    <text evidence="2">The sequence shown here is derived from an EMBL/GenBank/DDBJ whole genome shotgun (WGS) entry which is preliminary data.</text>
</comment>
<organism evidence="2 3">
    <name type="scientific">Limosilactobacillus reuteri</name>
    <name type="common">Lactobacillus reuteri</name>
    <dbReference type="NCBI Taxonomy" id="1598"/>
    <lineage>
        <taxon>Bacteria</taxon>
        <taxon>Bacillati</taxon>
        <taxon>Bacillota</taxon>
        <taxon>Bacilli</taxon>
        <taxon>Lactobacillales</taxon>
        <taxon>Lactobacillaceae</taxon>
        <taxon>Limosilactobacillus</taxon>
    </lineage>
</organism>
<feature type="chain" id="PRO_5041977584" evidence="1">
    <location>
        <begin position="30"/>
        <end position="118"/>
    </location>
</feature>
<evidence type="ECO:0000256" key="1">
    <source>
        <dbReference type="SAM" id="SignalP"/>
    </source>
</evidence>
<reference evidence="2 3" key="1">
    <citation type="submission" date="2016-09" db="EMBL/GenBank/DDBJ databases">
        <title>Lactobacillus reuteri KLR3006, genome sequencing and assembly.</title>
        <authorList>
            <person name="Lee J.-Y."/>
            <person name="Kim E.B."/>
            <person name="Choi Y.-J."/>
        </authorList>
    </citation>
    <scope>NUCLEOTIDE SEQUENCE [LARGE SCALE GENOMIC DNA]</scope>
    <source>
        <strain evidence="2 3">KLR3006</strain>
    </source>
</reference>
<sequence>MKANIAKLAMLAAVSTAAGLMLNGVNAKADTTVNDQSAIQQQANNTSTSSYTQNNVQLYSNNLIQTQTQAATASTASAQNINIPAGYTLDAVRNVQNTTQANDLEKISISGVYTRLTH</sequence>